<dbReference type="PROSITE" id="PS50850">
    <property type="entry name" value="MFS"/>
    <property type="match status" value="1"/>
</dbReference>
<feature type="transmembrane region" description="Helical" evidence="6">
    <location>
        <begin position="355"/>
        <end position="378"/>
    </location>
</feature>
<feature type="transmembrane region" description="Helical" evidence="6">
    <location>
        <begin position="12"/>
        <end position="39"/>
    </location>
</feature>
<name>A0ABN3CQQ1_9ACTN</name>
<gene>
    <name evidence="8" type="ORF">GCM10009850_072100</name>
</gene>
<sequence length="437" mass="45996">MATTHNPSRRAWRTAVLGGMASYMDAATIVGTGTALVLYKQQLGLTPWMIGAASSILTLGLAVGALLGGRLGDLLGRRRVFTYDLVVFLAGLALLAFAANPWMIFVGVGVTGLAMGADIPTSLALVAEEAPKDRRARLVAFSQVLWSCGGLAAYLIGFLVSGLGATGARIIYLHVLVVAAVVLVLRQRLRESEEWVRERDRQRQTPADPSISRGDSLRRLASGPLLAAVIGLGLFYAIGNLVANTFGQFQTFLFTEVAGAEVSTATLVGLLAYPLGFITVLIFMKFVDGPARMPLYTLGVLIMAAGAAIPLIVGVNTVTLIILKFCITIGAGFAGEVIFKVWAQEFFPTLIRGTAQGIAIAFTRFVAAGFALVTPAIADSSPRALMGVLLSAVLIAAVIGWAWIFPMRRRALAAEQAAPAEQATPAGPAAAPEEATR</sequence>
<evidence type="ECO:0000259" key="7">
    <source>
        <dbReference type="PROSITE" id="PS50850"/>
    </source>
</evidence>
<evidence type="ECO:0000313" key="9">
    <source>
        <dbReference type="Proteomes" id="UP001499843"/>
    </source>
</evidence>
<dbReference type="PROSITE" id="PS00217">
    <property type="entry name" value="SUGAR_TRANSPORT_2"/>
    <property type="match status" value="1"/>
</dbReference>
<dbReference type="InterPro" id="IPR005829">
    <property type="entry name" value="Sugar_transporter_CS"/>
</dbReference>
<dbReference type="EMBL" id="BAAAQX010000022">
    <property type="protein sequence ID" value="GAA2211750.1"/>
    <property type="molecule type" value="Genomic_DNA"/>
</dbReference>
<dbReference type="InterPro" id="IPR011701">
    <property type="entry name" value="MFS"/>
</dbReference>
<keyword evidence="3 6" id="KW-1133">Transmembrane helix</keyword>
<feature type="region of interest" description="Disordered" evidence="5">
    <location>
        <begin position="417"/>
        <end position="437"/>
    </location>
</feature>
<evidence type="ECO:0000256" key="1">
    <source>
        <dbReference type="ARBA" id="ARBA00004651"/>
    </source>
</evidence>
<feature type="transmembrane region" description="Helical" evidence="6">
    <location>
        <begin position="80"/>
        <end position="98"/>
    </location>
</feature>
<keyword evidence="4 6" id="KW-0472">Membrane</keyword>
<proteinExistence type="predicted"/>
<dbReference type="InterPro" id="IPR036259">
    <property type="entry name" value="MFS_trans_sf"/>
</dbReference>
<comment type="subcellular location">
    <subcellularLocation>
        <location evidence="1">Cell membrane</location>
        <topology evidence="1">Multi-pass membrane protein</topology>
    </subcellularLocation>
</comment>
<accession>A0ABN3CQQ1</accession>
<reference evidence="8 9" key="1">
    <citation type="journal article" date="2019" name="Int. J. Syst. Evol. Microbiol.">
        <title>The Global Catalogue of Microorganisms (GCM) 10K type strain sequencing project: providing services to taxonomists for standard genome sequencing and annotation.</title>
        <authorList>
            <consortium name="The Broad Institute Genomics Platform"/>
            <consortium name="The Broad Institute Genome Sequencing Center for Infectious Disease"/>
            <person name="Wu L."/>
            <person name="Ma J."/>
        </authorList>
    </citation>
    <scope>NUCLEOTIDE SEQUENCE [LARGE SCALE GENOMIC DNA]</scope>
    <source>
        <strain evidence="8 9">JCM 16114</strain>
    </source>
</reference>
<keyword evidence="2 6" id="KW-0812">Transmembrane</keyword>
<protein>
    <submittedName>
        <fullName evidence="8">MFS transporter</fullName>
    </submittedName>
</protein>
<organism evidence="8 9">
    <name type="scientific">Nonomuraea monospora</name>
    <dbReference type="NCBI Taxonomy" id="568818"/>
    <lineage>
        <taxon>Bacteria</taxon>
        <taxon>Bacillati</taxon>
        <taxon>Actinomycetota</taxon>
        <taxon>Actinomycetes</taxon>
        <taxon>Streptosporangiales</taxon>
        <taxon>Streptosporangiaceae</taxon>
        <taxon>Nonomuraea</taxon>
    </lineage>
</organism>
<keyword evidence="9" id="KW-1185">Reference proteome</keyword>
<feature type="transmembrane region" description="Helical" evidence="6">
    <location>
        <begin position="384"/>
        <end position="405"/>
    </location>
</feature>
<dbReference type="Gene3D" id="1.20.1250.20">
    <property type="entry name" value="MFS general substrate transporter like domains"/>
    <property type="match status" value="2"/>
</dbReference>
<dbReference type="RefSeq" id="WP_344484935.1">
    <property type="nucleotide sequence ID" value="NZ_BAAAQX010000022.1"/>
</dbReference>
<dbReference type="SUPFAM" id="SSF103473">
    <property type="entry name" value="MFS general substrate transporter"/>
    <property type="match status" value="1"/>
</dbReference>
<comment type="caution">
    <text evidence="8">The sequence shown here is derived from an EMBL/GenBank/DDBJ whole genome shotgun (WGS) entry which is preliminary data.</text>
</comment>
<feature type="transmembrane region" description="Helical" evidence="6">
    <location>
        <begin position="262"/>
        <end position="283"/>
    </location>
</feature>
<dbReference type="Proteomes" id="UP001499843">
    <property type="component" value="Unassembled WGS sequence"/>
</dbReference>
<evidence type="ECO:0000256" key="5">
    <source>
        <dbReference type="SAM" id="MobiDB-lite"/>
    </source>
</evidence>
<feature type="transmembrane region" description="Helical" evidence="6">
    <location>
        <begin position="166"/>
        <end position="185"/>
    </location>
</feature>
<feature type="transmembrane region" description="Helical" evidence="6">
    <location>
        <begin position="104"/>
        <end position="126"/>
    </location>
</feature>
<dbReference type="PANTHER" id="PTHR23508">
    <property type="entry name" value="CARBOXYLIC ACID TRANSPORTER PROTEIN HOMOLOG"/>
    <property type="match status" value="1"/>
</dbReference>
<evidence type="ECO:0000313" key="8">
    <source>
        <dbReference type="EMBL" id="GAA2211750.1"/>
    </source>
</evidence>
<feature type="domain" description="Major facilitator superfamily (MFS) profile" evidence="7">
    <location>
        <begin position="11"/>
        <end position="409"/>
    </location>
</feature>
<feature type="transmembrane region" description="Helical" evidence="6">
    <location>
        <begin position="321"/>
        <end position="343"/>
    </location>
</feature>
<evidence type="ECO:0000256" key="2">
    <source>
        <dbReference type="ARBA" id="ARBA00022692"/>
    </source>
</evidence>
<feature type="transmembrane region" description="Helical" evidence="6">
    <location>
        <begin position="138"/>
        <end position="160"/>
    </location>
</feature>
<evidence type="ECO:0000256" key="6">
    <source>
        <dbReference type="SAM" id="Phobius"/>
    </source>
</evidence>
<evidence type="ECO:0000256" key="3">
    <source>
        <dbReference type="ARBA" id="ARBA00022989"/>
    </source>
</evidence>
<feature type="transmembrane region" description="Helical" evidence="6">
    <location>
        <begin position="45"/>
        <end position="68"/>
    </location>
</feature>
<dbReference type="Pfam" id="PF07690">
    <property type="entry name" value="MFS_1"/>
    <property type="match status" value="1"/>
</dbReference>
<feature type="transmembrane region" description="Helical" evidence="6">
    <location>
        <begin position="295"/>
        <end position="315"/>
    </location>
</feature>
<dbReference type="InterPro" id="IPR020846">
    <property type="entry name" value="MFS_dom"/>
</dbReference>
<evidence type="ECO:0000256" key="4">
    <source>
        <dbReference type="ARBA" id="ARBA00023136"/>
    </source>
</evidence>
<feature type="transmembrane region" description="Helical" evidence="6">
    <location>
        <begin position="220"/>
        <end position="242"/>
    </location>
</feature>
<dbReference type="PANTHER" id="PTHR23508:SF10">
    <property type="entry name" value="CARBOXYLIC ACID TRANSPORTER PROTEIN HOMOLOG"/>
    <property type="match status" value="1"/>
</dbReference>